<dbReference type="PANTHER" id="PTHR44145:SF3">
    <property type="entry name" value="DNAJ HOMOLOG SUBFAMILY A MEMBER 3, MITOCHONDRIAL"/>
    <property type="match status" value="1"/>
</dbReference>
<dbReference type="SUPFAM" id="SSF46565">
    <property type="entry name" value="Chaperone J-domain"/>
    <property type="match status" value="1"/>
</dbReference>
<evidence type="ECO:0000259" key="4">
    <source>
        <dbReference type="PROSITE" id="PS50076"/>
    </source>
</evidence>
<dbReference type="InterPro" id="IPR001623">
    <property type="entry name" value="DnaJ_domain"/>
</dbReference>
<accession>A0ABW0EDI8</accession>
<gene>
    <name evidence="5" type="ORF">ACFPIB_11840</name>
</gene>
<dbReference type="InterPro" id="IPR051938">
    <property type="entry name" value="Apopto_cytoskel_mod"/>
</dbReference>
<feature type="domain" description="J" evidence="4">
    <location>
        <begin position="3"/>
        <end position="67"/>
    </location>
</feature>
<keyword evidence="3" id="KW-0472">Membrane</keyword>
<name>A0ABW0EDI8_9BACT</name>
<dbReference type="PROSITE" id="PS50076">
    <property type="entry name" value="DNAJ_2"/>
    <property type="match status" value="1"/>
</dbReference>
<evidence type="ECO:0000313" key="5">
    <source>
        <dbReference type="EMBL" id="MFC5271306.1"/>
    </source>
</evidence>
<keyword evidence="3" id="KW-0812">Transmembrane</keyword>
<feature type="region of interest" description="Disordered" evidence="2">
    <location>
        <begin position="74"/>
        <end position="109"/>
    </location>
</feature>
<protein>
    <submittedName>
        <fullName evidence="5">J domain-containing protein</fullName>
    </submittedName>
</protein>
<feature type="compositionally biased region" description="Low complexity" evidence="2">
    <location>
        <begin position="91"/>
        <end position="100"/>
    </location>
</feature>
<proteinExistence type="predicted"/>
<dbReference type="PANTHER" id="PTHR44145">
    <property type="entry name" value="DNAJ HOMOLOG SUBFAMILY A MEMBER 3, MITOCHONDRIAL"/>
    <property type="match status" value="1"/>
</dbReference>
<comment type="caution">
    <text evidence="5">The sequence shown here is derived from an EMBL/GenBank/DDBJ whole genome shotgun (WGS) entry which is preliminary data.</text>
</comment>
<evidence type="ECO:0000256" key="1">
    <source>
        <dbReference type="ARBA" id="ARBA00023186"/>
    </source>
</evidence>
<feature type="transmembrane region" description="Helical" evidence="3">
    <location>
        <begin position="258"/>
        <end position="276"/>
    </location>
</feature>
<dbReference type="CDD" id="cd06257">
    <property type="entry name" value="DnaJ"/>
    <property type="match status" value="1"/>
</dbReference>
<organism evidence="5 6">
    <name type="scientific">Adhaeribacter terreus</name>
    <dbReference type="NCBI Taxonomy" id="529703"/>
    <lineage>
        <taxon>Bacteria</taxon>
        <taxon>Pseudomonadati</taxon>
        <taxon>Bacteroidota</taxon>
        <taxon>Cytophagia</taxon>
        <taxon>Cytophagales</taxon>
        <taxon>Hymenobacteraceae</taxon>
        <taxon>Adhaeribacter</taxon>
    </lineage>
</organism>
<evidence type="ECO:0000256" key="3">
    <source>
        <dbReference type="SAM" id="Phobius"/>
    </source>
</evidence>
<reference evidence="6" key="1">
    <citation type="journal article" date="2019" name="Int. J. Syst. Evol. Microbiol.">
        <title>The Global Catalogue of Microorganisms (GCM) 10K type strain sequencing project: providing services to taxonomists for standard genome sequencing and annotation.</title>
        <authorList>
            <consortium name="The Broad Institute Genomics Platform"/>
            <consortium name="The Broad Institute Genome Sequencing Center for Infectious Disease"/>
            <person name="Wu L."/>
            <person name="Ma J."/>
        </authorList>
    </citation>
    <scope>NUCLEOTIDE SEQUENCE [LARGE SCALE GENOMIC DNA]</scope>
    <source>
        <strain evidence="6">KACC 12602</strain>
    </source>
</reference>
<dbReference type="Pfam" id="PF00226">
    <property type="entry name" value="DnaJ"/>
    <property type="match status" value="1"/>
</dbReference>
<dbReference type="PRINTS" id="PR00625">
    <property type="entry name" value="JDOMAIN"/>
</dbReference>
<evidence type="ECO:0000256" key="2">
    <source>
        <dbReference type="SAM" id="MobiDB-lite"/>
    </source>
</evidence>
<keyword evidence="6" id="KW-1185">Reference proteome</keyword>
<keyword evidence="3" id="KW-1133">Transmembrane helix</keyword>
<dbReference type="RefSeq" id="WP_378017671.1">
    <property type="nucleotide sequence ID" value="NZ_JBHSKT010000006.1"/>
</dbReference>
<dbReference type="EMBL" id="JBHSKT010000006">
    <property type="protein sequence ID" value="MFC5271306.1"/>
    <property type="molecule type" value="Genomic_DNA"/>
</dbReference>
<sequence>MKDYYQILSVPGNATQTEIRKAFYKLAKQYHPDKNPNAAHHHKFLEINEAYEILGDKSKREIYHYRWVTYKNQPKATTPGPQPFNRPNQTQARRPQATYRPPQPPPHFRQHYQNYARPTYQEYEPILRRVCQIIFLVSILIVADKFLAHRLENEIITRVEMSLTDTSSESPVYINTKNTRFRINFRDLKGNYLSTGQVVTLWRTPLFYQITHLKGTGEKFPVNKGTVYHNFFILLLLQMAAAAAGLSKKMRWQARMNAGIIAGCFGMITLILLYMSF</sequence>
<keyword evidence="1" id="KW-0143">Chaperone</keyword>
<dbReference type="Gene3D" id="1.10.287.110">
    <property type="entry name" value="DnaJ domain"/>
    <property type="match status" value="1"/>
</dbReference>
<dbReference type="SMART" id="SM00271">
    <property type="entry name" value="DnaJ"/>
    <property type="match status" value="1"/>
</dbReference>
<feature type="transmembrane region" description="Helical" evidence="3">
    <location>
        <begin position="227"/>
        <end position="246"/>
    </location>
</feature>
<dbReference type="Proteomes" id="UP001596161">
    <property type="component" value="Unassembled WGS sequence"/>
</dbReference>
<evidence type="ECO:0000313" key="6">
    <source>
        <dbReference type="Proteomes" id="UP001596161"/>
    </source>
</evidence>
<dbReference type="InterPro" id="IPR036869">
    <property type="entry name" value="J_dom_sf"/>
</dbReference>